<feature type="region of interest" description="Disordered" evidence="1">
    <location>
        <begin position="102"/>
        <end position="157"/>
    </location>
</feature>
<sequence>MESTALNKMAGLKNPGSLCPIYSISLTKGLGSDWGLCPSTAAKMNGVCSERCDRSIHCRSIQAFNRFIVYVVNTLTPLNLTSRKVTLKDLIHKRPFKIDLTIEGIESNPGPPADRGARHGRQRNRQRHQRDISRDPSGEGRANEQPQQGPLPDDRRTAQINRTINAINRIFADDRQNVALFRIFGRLPGLRWIQNIEGEDIDLYAEMEQWGEGFGEYGTFTTGVNDWTASTRGLRVPAQPTTTVLEAAANASPEDQQFRMRLRAFTRQLPELVPDRIAERYRSVTTETAQHMCNQIIAHPHRIAQLEVVPEELRTRTLQLLAASIQQNHQEHMLDVPQYTRLEIMVMFHTGVITREEVAHVILRTLHEGISRRRTEASLERIFNIAGYDLQRSRMHNKTMHALNGNIFAKCMADIDDMPTWEDIHAFYEGEKEWFDPEMFSNLLINMHHRDPVHYSGLYEADGIYSQIMNTQNQIIAGQFVSLPNTCLYPIKLLGTYAGDQYIDHLAGVPYVGVRQQAMRGFVTVETSLASEMRDQIKATIHQRMRHLDTHLSGFKVIDLAGLLKRVDNRGFNWEVPMMKLMLLHSIISYRDNALTVPTSTYHAIDTHRNAHLFANNIPELEYNEPFLYPDAADDPTVTAPFGHGGTLSVHVSIDSVPLADQANVVFFPAALGNALNQQGMAFALFALMLARWPIGLYSLRKAVSQMENNRPVDDSVYLMLQSLVRIDGESTLRVILPRRVNSNDPTNQAEANAATDYRPCSGPEDTENLAPGQLLNVSWDKENPIDYNLAEFFTTWATAFSVVEIERFIKMLSSWFGAASTAARVQELVTMTSYITPQLITTDIPQNYEGQPANYLTELMQVAFHNGGLHDSIQVGRRVNQFRWPVAEQTNDHVIMCKPNFHAWNMIVTGLATCPLSKPDNVASKTMELGNAKAPYYEHLRHLAYTVNWSLLNSAIGMTSEAWDSVGTNTVWKGGDVYADWYYIRTGANQDFAPPPLETLVNDTFIRLYDGKMSVTTLKLANGQEIESGSFGRFILPHRFTKVVGLANGQTAVYNGYTPNTLIDVWIHHTTLMTPRFAASFPPMNTLPPSLYGYSTPAPTHENPGGHMEALINPTRTAQGPYVSANEYATLGSNAQYDVDDNTRFNERLTSTHVQCQWLSKSGNPVLASTRSAVSLPYQRQQNVRAGRAWPEVAQWTQIAGKSTTMNPSYTSTGERLFPFVNTAAGAELITSMNRRMIIPREAWLLGNRTIAQTIPVCYAGHTKSRLAGLVGFSRTKPTVAAVEEKKIEVVKVTPHKPDPDPVKQAIPTTKDVPIDKASADAIAHTKELETEQQDGKPEPSAPPAGS</sequence>
<gene>
    <name evidence="2" type="ORF">STaTV2_gp1</name>
</gene>
<proteinExistence type="predicted"/>
<accession>A0A7U3TJQ3</accession>
<feature type="compositionally biased region" description="Basic residues" evidence="1">
    <location>
        <begin position="118"/>
        <end position="128"/>
    </location>
</feature>
<evidence type="ECO:0000256" key="1">
    <source>
        <dbReference type="SAM" id="MobiDB-lite"/>
    </source>
</evidence>
<feature type="region of interest" description="Disordered" evidence="1">
    <location>
        <begin position="744"/>
        <end position="766"/>
    </location>
</feature>
<dbReference type="EMBL" id="MT293125">
    <property type="protein sequence ID" value="QQP18683.1"/>
    <property type="molecule type" value="Genomic_RNA"/>
</dbReference>
<feature type="compositionally biased region" description="Basic and acidic residues" evidence="1">
    <location>
        <begin position="129"/>
        <end position="142"/>
    </location>
</feature>
<feature type="compositionally biased region" description="Basic and acidic residues" evidence="1">
    <location>
        <begin position="1314"/>
        <end position="1339"/>
    </location>
</feature>
<feature type="region of interest" description="Disordered" evidence="1">
    <location>
        <begin position="1295"/>
        <end position="1348"/>
    </location>
</feature>
<protein>
    <submittedName>
        <fullName evidence="2">Putative capsid protein</fullName>
    </submittedName>
</protein>
<reference evidence="2" key="1">
    <citation type="journal article" date="2020" name="Viruses">
        <title>Soybean Thrips (Thysanoptera: Thripidae) Harbor Highly Diverse Populations of Arthropod, Fungal and Plant Viruses.</title>
        <authorList>
            <person name="Thekke-Veetil T."/>
            <person name="Lagos-Kutz D."/>
            <person name="McCoppin N.K."/>
            <person name="Hartman G.L."/>
            <person name="Ju H.K."/>
            <person name="Lim H.S."/>
            <person name="Domier L.L."/>
        </authorList>
    </citation>
    <scope>NUCLEOTIDE SEQUENCE</scope>
    <source>
        <strain evidence="2">STN1</strain>
    </source>
</reference>
<evidence type="ECO:0000313" key="2">
    <source>
        <dbReference type="EMBL" id="QQP18683.1"/>
    </source>
</evidence>
<organism evidence="2">
    <name type="scientific">Soybean thrips-associated totivirus 2</name>
    <dbReference type="NCBI Taxonomy" id="2800857"/>
    <lineage>
        <taxon>Viruses</taxon>
        <taxon>Riboviria</taxon>
        <taxon>Orthornavirae</taxon>
        <taxon>Duplornaviricota</taxon>
        <taxon>Chrymotiviricetes</taxon>
        <taxon>Ghabrivirales</taxon>
        <taxon>Betatotivirineae</taxon>
        <taxon>Artiviridae</taxon>
        <taxon>Artivirus</taxon>
        <taxon>Artivirus kyu</taxon>
    </lineage>
</organism>
<name>A0A7U3TJQ3_9VIRU</name>